<evidence type="ECO:0000256" key="3">
    <source>
        <dbReference type="ARBA" id="ARBA00022801"/>
    </source>
</evidence>
<dbReference type="PROSITE" id="PS00137">
    <property type="entry name" value="SUBTILASE_HIS"/>
    <property type="match status" value="1"/>
</dbReference>
<dbReference type="PRINTS" id="PR00723">
    <property type="entry name" value="SUBTILISIN"/>
</dbReference>
<feature type="chain" id="PRO_5046086603" evidence="8">
    <location>
        <begin position="36"/>
        <end position="1087"/>
    </location>
</feature>
<evidence type="ECO:0000256" key="1">
    <source>
        <dbReference type="ARBA" id="ARBA00011073"/>
    </source>
</evidence>
<sequence length="1087" mass="112693">MVRERNRLRCRTVRAAVAAAASLACAAALATAADAAPGEAAPVRATPPDGPSRGVTLVTGDRVAVTPRDGRTPRVDVEPGPGRDGVGFSVHVTEHEITVTPMDAVPLLAKGRLDRRLFEVHRLLASGYGDERDDLPLIASRPVASLKAGRTIAAGGLTAVRADKDGLSKAWREFVGEPSARLWLDGKVKASLDGSVPQIGAPAAWEKGLTGEGVTVAVLDTGVDAEHPDLDVAEAANFTPGASADDAHGHGTHVASVVAGSGEASGGKYRGVAPDARIISGKVLDDTGQGQESWLIAGMTWAAKEAKADVVNLSASCFCDSPEVDPVERAVNELSAETGALFVAPAGDLSWPIPGFVALPAAAESALAVSGVDREDRPASMVQGPRTWDYLVKPELLAPGVGIVAARAGGTSVGAPVDGSYTRLSGTSVATPHVTGAAALVAQRHPGWDGERIKSMLMGSAKRLPVAAASQGAGRVDAGAAVARSVAASPPSLHADVKWPDSGTSEVTRTVTYANSSDVPVELELGIDLEGPDGARLPDGAVSLDARRVTVPANGEATVVVAFRGLDDVTAGVYQGTLTATGTDGAVVTPVAAFMEPPTSVVTITGTDRDGEPVPYFWATLTNLETGRYYDARPNGDGTATARVPVGTYDVAGQFATGSSWTSGFRKVYALKAGANAVPMDARRTTPVEFTNDTPGAELTGATVTLNRVAGPGYAIMYLYGDARRRVSVQTGADERLGYTALSTWQKAGAETGPYVFHDFRDAGGGIPDDPSLHTRRADMARIRTSIRALDDAASGSLRTSAIGTVETGSLGTNVPRPVPGDFTLYLRAGGAVRWAQDLRMYDGAGGEVARIFRDARSYRAGPHVDAWNAAVIGPALDDWGNERDGNALAVAPGCSTTGALDYCGRGFTGTGTFSLSRDGTVLAEKAVTRGGTPDIEVTVPAEEAAYTMRHTIARPGRPVSTEQETVWTFRSAETGEAEQLPLLVARFLPAGLDERNRAPGDRATLVPYWVERNPGAAAVPVASIKVEASFDDGATWRELRPAGGAALGVVRIDPPGGAEFVSLRATVKDRDGNAVTQTVVRAYGLS</sequence>
<feature type="active site" description="Charge relay system" evidence="5">
    <location>
        <position position="428"/>
    </location>
</feature>
<comment type="caution">
    <text evidence="10">The sequence shown here is derived from an EMBL/GenBank/DDBJ whole genome shotgun (WGS) entry which is preliminary data.</text>
</comment>
<dbReference type="EMBL" id="JBHTJA010000012">
    <property type="protein sequence ID" value="MFD0900607.1"/>
    <property type="molecule type" value="Genomic_DNA"/>
</dbReference>
<dbReference type="InterPro" id="IPR051048">
    <property type="entry name" value="Peptidase_S8/S53_subtilisin"/>
</dbReference>
<dbReference type="SUPFAM" id="SSF52743">
    <property type="entry name" value="Subtilisin-like"/>
    <property type="match status" value="1"/>
</dbReference>
<dbReference type="PROSITE" id="PS00138">
    <property type="entry name" value="SUBTILASE_SER"/>
    <property type="match status" value="1"/>
</dbReference>
<evidence type="ECO:0000313" key="11">
    <source>
        <dbReference type="Proteomes" id="UP001596972"/>
    </source>
</evidence>
<comment type="similarity">
    <text evidence="1 5 6">Belongs to the peptidase S8 family.</text>
</comment>
<name>A0ABW3EMV0_9ACTN</name>
<dbReference type="PROSITE" id="PS00136">
    <property type="entry name" value="SUBTILASE_ASP"/>
    <property type="match status" value="1"/>
</dbReference>
<feature type="region of interest" description="Disordered" evidence="7">
    <location>
        <begin position="66"/>
        <end position="85"/>
    </location>
</feature>
<dbReference type="PANTHER" id="PTHR43399">
    <property type="entry name" value="SUBTILISIN-RELATED"/>
    <property type="match status" value="1"/>
</dbReference>
<protein>
    <submittedName>
        <fullName evidence="10">S8 family serine peptidase</fullName>
    </submittedName>
</protein>
<evidence type="ECO:0000256" key="8">
    <source>
        <dbReference type="SAM" id="SignalP"/>
    </source>
</evidence>
<dbReference type="RefSeq" id="WP_378297606.1">
    <property type="nucleotide sequence ID" value="NZ_JBHTJA010000012.1"/>
</dbReference>
<dbReference type="InterPro" id="IPR022398">
    <property type="entry name" value="Peptidase_S8_His-AS"/>
</dbReference>
<feature type="active site" description="Charge relay system" evidence="5">
    <location>
        <position position="250"/>
    </location>
</feature>
<dbReference type="PROSITE" id="PS51892">
    <property type="entry name" value="SUBTILASE"/>
    <property type="match status" value="1"/>
</dbReference>
<evidence type="ECO:0000256" key="7">
    <source>
        <dbReference type="SAM" id="MobiDB-lite"/>
    </source>
</evidence>
<evidence type="ECO:0000313" key="10">
    <source>
        <dbReference type="EMBL" id="MFD0900607.1"/>
    </source>
</evidence>
<keyword evidence="2 5" id="KW-0645">Protease</keyword>
<dbReference type="InterPro" id="IPR023828">
    <property type="entry name" value="Peptidase_S8_Ser-AS"/>
</dbReference>
<feature type="active site" description="Charge relay system" evidence="5">
    <location>
        <position position="220"/>
    </location>
</feature>
<feature type="signal peptide" evidence="8">
    <location>
        <begin position="1"/>
        <end position="35"/>
    </location>
</feature>
<dbReference type="PANTHER" id="PTHR43399:SF4">
    <property type="entry name" value="CELL WALL-ASSOCIATED PROTEASE"/>
    <property type="match status" value="1"/>
</dbReference>
<evidence type="ECO:0000256" key="6">
    <source>
        <dbReference type="RuleBase" id="RU003355"/>
    </source>
</evidence>
<feature type="domain" description="Peptidase S8/S53" evidence="9">
    <location>
        <begin position="211"/>
        <end position="474"/>
    </location>
</feature>
<dbReference type="Pfam" id="PF00082">
    <property type="entry name" value="Peptidase_S8"/>
    <property type="match status" value="1"/>
</dbReference>
<dbReference type="InterPro" id="IPR015500">
    <property type="entry name" value="Peptidase_S8_subtilisin-rel"/>
</dbReference>
<keyword evidence="11" id="KW-1185">Reference proteome</keyword>
<evidence type="ECO:0000256" key="2">
    <source>
        <dbReference type="ARBA" id="ARBA00022670"/>
    </source>
</evidence>
<dbReference type="PROSITE" id="PS51257">
    <property type="entry name" value="PROKAR_LIPOPROTEIN"/>
    <property type="match status" value="1"/>
</dbReference>
<evidence type="ECO:0000256" key="4">
    <source>
        <dbReference type="ARBA" id="ARBA00022825"/>
    </source>
</evidence>
<evidence type="ECO:0000256" key="5">
    <source>
        <dbReference type="PROSITE-ProRule" id="PRU01240"/>
    </source>
</evidence>
<keyword evidence="8" id="KW-0732">Signal</keyword>
<feature type="compositionally biased region" description="Basic and acidic residues" evidence="7">
    <location>
        <begin position="68"/>
        <end position="77"/>
    </location>
</feature>
<dbReference type="InterPro" id="IPR000209">
    <property type="entry name" value="Peptidase_S8/S53_dom"/>
</dbReference>
<gene>
    <name evidence="10" type="ORF">ACFQ11_09415</name>
</gene>
<reference evidence="11" key="1">
    <citation type="journal article" date="2019" name="Int. J. Syst. Evol. Microbiol.">
        <title>The Global Catalogue of Microorganisms (GCM) 10K type strain sequencing project: providing services to taxonomists for standard genome sequencing and annotation.</title>
        <authorList>
            <consortium name="The Broad Institute Genomics Platform"/>
            <consortium name="The Broad Institute Genome Sequencing Center for Infectious Disease"/>
            <person name="Wu L."/>
            <person name="Ma J."/>
        </authorList>
    </citation>
    <scope>NUCLEOTIDE SEQUENCE [LARGE SCALE GENOMIC DNA]</scope>
    <source>
        <strain evidence="11">JCM 31202</strain>
    </source>
</reference>
<keyword evidence="3 5" id="KW-0378">Hydrolase</keyword>
<dbReference type="Proteomes" id="UP001596972">
    <property type="component" value="Unassembled WGS sequence"/>
</dbReference>
<proteinExistence type="inferred from homology"/>
<dbReference type="InterPro" id="IPR023827">
    <property type="entry name" value="Peptidase_S8_Asp-AS"/>
</dbReference>
<dbReference type="InterPro" id="IPR036852">
    <property type="entry name" value="Peptidase_S8/S53_dom_sf"/>
</dbReference>
<accession>A0ABW3EMV0</accession>
<keyword evidence="4 5" id="KW-0720">Serine protease</keyword>
<dbReference type="Gene3D" id="3.40.50.200">
    <property type="entry name" value="Peptidase S8/S53 domain"/>
    <property type="match status" value="1"/>
</dbReference>
<evidence type="ECO:0000259" key="9">
    <source>
        <dbReference type="Pfam" id="PF00082"/>
    </source>
</evidence>
<organism evidence="10 11">
    <name type="scientific">Actinomadura sediminis</name>
    <dbReference type="NCBI Taxonomy" id="1038904"/>
    <lineage>
        <taxon>Bacteria</taxon>
        <taxon>Bacillati</taxon>
        <taxon>Actinomycetota</taxon>
        <taxon>Actinomycetes</taxon>
        <taxon>Streptosporangiales</taxon>
        <taxon>Thermomonosporaceae</taxon>
        <taxon>Actinomadura</taxon>
    </lineage>
</organism>